<keyword evidence="1" id="KW-1133">Transmembrane helix</keyword>
<feature type="domain" description="TadE-like" evidence="2">
    <location>
        <begin position="12"/>
        <end position="54"/>
    </location>
</feature>
<dbReference type="Proteomes" id="UP001566476">
    <property type="component" value="Unassembled WGS sequence"/>
</dbReference>
<reference evidence="3 4" key="1">
    <citation type="submission" date="2024-07" db="EMBL/GenBank/DDBJ databases">
        <authorList>
            <person name="Thanompreechachai J."/>
            <person name="Duangmal K."/>
        </authorList>
    </citation>
    <scope>NUCLEOTIDE SEQUENCE [LARGE SCALE GENOMIC DNA]</scope>
    <source>
        <strain evidence="3 4">TBRC 1896</strain>
    </source>
</reference>
<dbReference type="EMBL" id="JBGGTQ010000001">
    <property type="protein sequence ID" value="MEZ0491200.1"/>
    <property type="molecule type" value="Genomic_DNA"/>
</dbReference>
<evidence type="ECO:0000259" key="2">
    <source>
        <dbReference type="Pfam" id="PF07811"/>
    </source>
</evidence>
<keyword evidence="1" id="KW-0812">Transmembrane</keyword>
<evidence type="ECO:0000313" key="4">
    <source>
        <dbReference type="Proteomes" id="UP001566476"/>
    </source>
</evidence>
<accession>A0ABV4HZG7</accession>
<comment type="caution">
    <text evidence="3">The sequence shown here is derived from an EMBL/GenBank/DDBJ whole genome shotgun (WGS) entry which is preliminary data.</text>
</comment>
<keyword evidence="1" id="KW-0472">Membrane</keyword>
<keyword evidence="4" id="KW-1185">Reference proteome</keyword>
<proteinExistence type="predicted"/>
<dbReference type="Pfam" id="PF07811">
    <property type="entry name" value="TadE"/>
    <property type="match status" value="1"/>
</dbReference>
<dbReference type="RefSeq" id="WP_370717223.1">
    <property type="nucleotide sequence ID" value="NZ_JBGGTQ010000001.1"/>
</dbReference>
<protein>
    <submittedName>
        <fullName evidence="3">TadE family protein</fullName>
    </submittedName>
</protein>
<sequence>MRPQPAQARDEGSAVAEFAAVAGLLSLLFAAVVQLAVVQHVRATVADGAGEGARFGALRGNAPADGAQRTRDLLAASLSPRFARDVTARVVRVGTAPVVEVRVVAPLPVLGLLGPGGALTVHGHALVEAPAQGPAVGP</sequence>
<name>A0ABV4HZG7_9ACTN</name>
<feature type="transmembrane region" description="Helical" evidence="1">
    <location>
        <begin position="12"/>
        <end position="37"/>
    </location>
</feature>
<evidence type="ECO:0000313" key="3">
    <source>
        <dbReference type="EMBL" id="MEZ0491200.1"/>
    </source>
</evidence>
<organism evidence="3 4">
    <name type="scientific">Kineococcus mangrovi</name>
    <dbReference type="NCBI Taxonomy" id="1660183"/>
    <lineage>
        <taxon>Bacteria</taxon>
        <taxon>Bacillati</taxon>
        <taxon>Actinomycetota</taxon>
        <taxon>Actinomycetes</taxon>
        <taxon>Kineosporiales</taxon>
        <taxon>Kineosporiaceae</taxon>
        <taxon>Kineococcus</taxon>
    </lineage>
</organism>
<evidence type="ECO:0000256" key="1">
    <source>
        <dbReference type="SAM" id="Phobius"/>
    </source>
</evidence>
<dbReference type="InterPro" id="IPR012495">
    <property type="entry name" value="TadE-like_dom"/>
</dbReference>
<gene>
    <name evidence="3" type="ORF">AB2L28_02990</name>
</gene>